<organism evidence="1 2">
    <name type="scientific">Zophobas morio</name>
    <dbReference type="NCBI Taxonomy" id="2755281"/>
    <lineage>
        <taxon>Eukaryota</taxon>
        <taxon>Metazoa</taxon>
        <taxon>Ecdysozoa</taxon>
        <taxon>Arthropoda</taxon>
        <taxon>Hexapoda</taxon>
        <taxon>Insecta</taxon>
        <taxon>Pterygota</taxon>
        <taxon>Neoptera</taxon>
        <taxon>Endopterygota</taxon>
        <taxon>Coleoptera</taxon>
        <taxon>Polyphaga</taxon>
        <taxon>Cucujiformia</taxon>
        <taxon>Tenebrionidae</taxon>
        <taxon>Zophobas</taxon>
    </lineage>
</organism>
<dbReference type="AlphaFoldDB" id="A0AA38IQL7"/>
<comment type="caution">
    <text evidence="1">The sequence shown here is derived from an EMBL/GenBank/DDBJ whole genome shotgun (WGS) entry which is preliminary data.</text>
</comment>
<gene>
    <name evidence="1" type="ORF">Zmor_006663</name>
</gene>
<protein>
    <submittedName>
        <fullName evidence="1">Uncharacterized protein</fullName>
    </submittedName>
</protein>
<keyword evidence="2" id="KW-1185">Reference proteome</keyword>
<evidence type="ECO:0000313" key="1">
    <source>
        <dbReference type="EMBL" id="KAJ3662308.1"/>
    </source>
</evidence>
<accession>A0AA38IQL7</accession>
<sequence length="85" mass="9516">MTKVGSRESQNPGIFRGLIDFTAELDAGLSDHLKEATVFKGTSKTVQNELLDAINPSCKILKVCFLRCVLVLYNFKVARIILWVM</sequence>
<dbReference type="Proteomes" id="UP001168821">
    <property type="component" value="Unassembled WGS sequence"/>
</dbReference>
<name>A0AA38IQL7_9CUCU</name>
<reference evidence="1" key="1">
    <citation type="journal article" date="2023" name="G3 (Bethesda)">
        <title>Whole genome assemblies of Zophobas morio and Tenebrio molitor.</title>
        <authorList>
            <person name="Kaur S."/>
            <person name="Stinson S.A."/>
            <person name="diCenzo G.C."/>
        </authorList>
    </citation>
    <scope>NUCLEOTIDE SEQUENCE</scope>
    <source>
        <strain evidence="1">QUZm001</strain>
    </source>
</reference>
<proteinExistence type="predicted"/>
<evidence type="ECO:0000313" key="2">
    <source>
        <dbReference type="Proteomes" id="UP001168821"/>
    </source>
</evidence>
<dbReference type="EMBL" id="JALNTZ010000002">
    <property type="protein sequence ID" value="KAJ3662308.1"/>
    <property type="molecule type" value="Genomic_DNA"/>
</dbReference>